<reference evidence="1" key="1">
    <citation type="journal article" date="2014" name="Front. Microbiol.">
        <title>High frequency of phylogenetically diverse reductive dehalogenase-homologous genes in deep subseafloor sedimentary metagenomes.</title>
        <authorList>
            <person name="Kawai M."/>
            <person name="Futagami T."/>
            <person name="Toyoda A."/>
            <person name="Takaki Y."/>
            <person name="Nishi S."/>
            <person name="Hori S."/>
            <person name="Arai W."/>
            <person name="Tsubouchi T."/>
            <person name="Morono Y."/>
            <person name="Uchiyama I."/>
            <person name="Ito T."/>
            <person name="Fujiyama A."/>
            <person name="Inagaki F."/>
            <person name="Takami H."/>
        </authorList>
    </citation>
    <scope>NUCLEOTIDE SEQUENCE</scope>
    <source>
        <strain evidence="1">Expedition CK06-06</strain>
    </source>
</reference>
<protein>
    <submittedName>
        <fullName evidence="1">Uncharacterized protein</fullName>
    </submittedName>
</protein>
<dbReference type="InterPro" id="IPR054333">
    <property type="entry name" value="REase-ARP-assoc"/>
</dbReference>
<proteinExistence type="predicted"/>
<organism evidence="1">
    <name type="scientific">marine sediment metagenome</name>
    <dbReference type="NCBI Taxonomy" id="412755"/>
    <lineage>
        <taxon>unclassified sequences</taxon>
        <taxon>metagenomes</taxon>
        <taxon>ecological metagenomes</taxon>
    </lineage>
</organism>
<evidence type="ECO:0000313" key="1">
    <source>
        <dbReference type="EMBL" id="GAJ08178.1"/>
    </source>
</evidence>
<gene>
    <name evidence="1" type="ORF">S12H4_47143</name>
</gene>
<dbReference type="EMBL" id="BARW01029319">
    <property type="protein sequence ID" value="GAJ08178.1"/>
    <property type="molecule type" value="Genomic_DNA"/>
</dbReference>
<dbReference type="AlphaFoldDB" id="X1TS68"/>
<comment type="caution">
    <text evidence="1">The sequence shown here is derived from an EMBL/GenBank/DDBJ whole genome shotgun (WGS) entry which is preliminary data.</text>
</comment>
<feature type="non-terminal residue" evidence="1">
    <location>
        <position position="225"/>
    </location>
</feature>
<dbReference type="Pfam" id="PF22558">
    <property type="entry name" value="REase-ARP"/>
    <property type="match status" value="1"/>
</dbReference>
<sequence length="225" mass="25314">MKYMLVSFLKRELNLDVSSIDAVELEYAAPGKLAPRHLLGETSGKRGSGQTSPDVAILFNCADGTCAIYLIENKYTEHNFYPCSAAKKTISKEHSLQGLKPNPDPGRCRNTKELIKNPAGNCHQISWGRKYWSILGDYVDNDVLQNLPYYPAMRDGYQLLRQQALAQGIADIGLFDHVFSGVAYDERNNELIGCLDDLGMTDFRRDWPSLFNSASKVKFHCFSHQ</sequence>
<name>X1TS68_9ZZZZ</name>
<accession>X1TS68</accession>